<accession>A0A1H2CUK3</accession>
<keyword evidence="3" id="KW-1185">Reference proteome</keyword>
<name>A0A1H2CUK3_9ACTN</name>
<dbReference type="Proteomes" id="UP000198688">
    <property type="component" value="Chromosome I"/>
</dbReference>
<dbReference type="AlphaFoldDB" id="A0A1H2CUK3"/>
<sequence>MPTSRSVPSVNFLEPQTPSPAPDRSTAPALLFPEDVAAIWTEERRKEEGSDAAAVKVSMVHDFLRWSNATPVGVKRRHRYEGHPMPYPRGIRGPRRPVWHGDQAPDLRAWWHDRHANAPRDPEVVADRKREWEEARTGTANHTSTPKEMLFPEDVTTIWTEERRAEEGPDAPEVAVATVHSFLLWSHPTPTGNRRRHRYEDHPMPYPRRTWHTAGGGRQPAWGTEQEDDLRAWWHDRRANAPHNDERLKQREHDWKEALRDASTE</sequence>
<evidence type="ECO:0000313" key="3">
    <source>
        <dbReference type="Proteomes" id="UP000198688"/>
    </source>
</evidence>
<protein>
    <submittedName>
        <fullName evidence="2">Uncharacterized protein</fullName>
    </submittedName>
</protein>
<evidence type="ECO:0000313" key="2">
    <source>
        <dbReference type="EMBL" id="SDT74163.1"/>
    </source>
</evidence>
<proteinExistence type="predicted"/>
<reference evidence="2 3" key="1">
    <citation type="submission" date="2016-10" db="EMBL/GenBank/DDBJ databases">
        <authorList>
            <person name="de Groot N.N."/>
        </authorList>
    </citation>
    <scope>NUCLEOTIDE SEQUENCE [LARGE SCALE GENOMIC DNA]</scope>
    <source>
        <strain evidence="2 3">DSM 43941</strain>
    </source>
</reference>
<feature type="region of interest" description="Disordered" evidence="1">
    <location>
        <begin position="185"/>
        <end position="226"/>
    </location>
</feature>
<gene>
    <name evidence="2" type="ORF">SAMN04489716_6897</name>
</gene>
<dbReference type="EMBL" id="LT629758">
    <property type="protein sequence ID" value="SDT74163.1"/>
    <property type="molecule type" value="Genomic_DNA"/>
</dbReference>
<evidence type="ECO:0000256" key="1">
    <source>
        <dbReference type="SAM" id="MobiDB-lite"/>
    </source>
</evidence>
<feature type="region of interest" description="Disordered" evidence="1">
    <location>
        <begin position="239"/>
        <end position="265"/>
    </location>
</feature>
<feature type="region of interest" description="Disordered" evidence="1">
    <location>
        <begin position="1"/>
        <end position="28"/>
    </location>
</feature>
<organism evidence="2 3">
    <name type="scientific">Actinoplanes derwentensis</name>
    <dbReference type="NCBI Taxonomy" id="113562"/>
    <lineage>
        <taxon>Bacteria</taxon>
        <taxon>Bacillati</taxon>
        <taxon>Actinomycetota</taxon>
        <taxon>Actinomycetes</taxon>
        <taxon>Micromonosporales</taxon>
        <taxon>Micromonosporaceae</taxon>
        <taxon>Actinoplanes</taxon>
    </lineage>
</organism>